<organism evidence="1 2">
    <name type="scientific">Streptomyces violascens</name>
    <dbReference type="NCBI Taxonomy" id="67381"/>
    <lineage>
        <taxon>Bacteria</taxon>
        <taxon>Bacillati</taxon>
        <taxon>Actinomycetota</taxon>
        <taxon>Actinomycetes</taxon>
        <taxon>Kitasatosporales</taxon>
        <taxon>Streptomycetaceae</taxon>
        <taxon>Streptomyces</taxon>
    </lineage>
</organism>
<name>A0ABQ3QI38_9ACTN</name>
<accession>A0ABQ3QI38</accession>
<dbReference type="RefSeq" id="WP_226598740.1">
    <property type="nucleotide sequence ID" value="NZ_BMUA01000004.1"/>
</dbReference>
<proteinExistence type="predicted"/>
<dbReference type="Proteomes" id="UP001050808">
    <property type="component" value="Unassembled WGS sequence"/>
</dbReference>
<dbReference type="EMBL" id="BNDY01000002">
    <property type="protein sequence ID" value="GHI36952.1"/>
    <property type="molecule type" value="Genomic_DNA"/>
</dbReference>
<comment type="caution">
    <text evidence="1">The sequence shown here is derived from an EMBL/GenBank/DDBJ whole genome shotgun (WGS) entry which is preliminary data.</text>
</comment>
<evidence type="ECO:0000313" key="1">
    <source>
        <dbReference type="EMBL" id="GHI36952.1"/>
    </source>
</evidence>
<sequence>MDTLVHFVARRFPGSWGLLHERSADLEHPPSPGAFRVRLMARGEVQDQFDPFLSPCRPVIED</sequence>
<keyword evidence="2" id="KW-1185">Reference proteome</keyword>
<dbReference type="Pfam" id="PF15585">
    <property type="entry name" value="Imm7"/>
    <property type="match status" value="1"/>
</dbReference>
<evidence type="ECO:0000313" key="2">
    <source>
        <dbReference type="Proteomes" id="UP001050808"/>
    </source>
</evidence>
<gene>
    <name evidence="1" type="ORF">Sviol_13600</name>
</gene>
<reference evidence="1" key="1">
    <citation type="submission" date="2024-05" db="EMBL/GenBank/DDBJ databases">
        <title>Whole genome shotgun sequence of Streptomyces violascens NBRC 12920.</title>
        <authorList>
            <person name="Komaki H."/>
            <person name="Tamura T."/>
        </authorList>
    </citation>
    <scope>NUCLEOTIDE SEQUENCE</scope>
    <source>
        <strain evidence="1">NBRC 12920</strain>
    </source>
</reference>
<dbReference type="InterPro" id="IPR028965">
    <property type="entry name" value="Imm7"/>
</dbReference>
<protein>
    <submittedName>
        <fullName evidence="1">Uncharacterized protein</fullName>
    </submittedName>
</protein>